<dbReference type="EMBL" id="BART01041511">
    <property type="protein sequence ID" value="GAH26536.1"/>
    <property type="molecule type" value="Genomic_DNA"/>
</dbReference>
<gene>
    <name evidence="1" type="ORF">S01H4_66746</name>
</gene>
<feature type="non-terminal residue" evidence="1">
    <location>
        <position position="1"/>
    </location>
</feature>
<evidence type="ECO:0000313" key="1">
    <source>
        <dbReference type="EMBL" id="GAH26536.1"/>
    </source>
</evidence>
<comment type="caution">
    <text evidence="1">The sequence shown here is derived from an EMBL/GenBank/DDBJ whole genome shotgun (WGS) entry which is preliminary data.</text>
</comment>
<dbReference type="AlphaFoldDB" id="X1DZV7"/>
<protein>
    <submittedName>
        <fullName evidence="1">Uncharacterized protein</fullName>
    </submittedName>
</protein>
<name>X1DZV7_9ZZZZ</name>
<organism evidence="1">
    <name type="scientific">marine sediment metagenome</name>
    <dbReference type="NCBI Taxonomy" id="412755"/>
    <lineage>
        <taxon>unclassified sequences</taxon>
        <taxon>metagenomes</taxon>
        <taxon>ecological metagenomes</taxon>
    </lineage>
</organism>
<sequence>YIKRFLRKRYALVTDDGQVIEAFRNFNTCNEWKGKLESIHLRKLNLVNLNDDVKLDAEINKNL</sequence>
<feature type="non-terminal residue" evidence="1">
    <location>
        <position position="63"/>
    </location>
</feature>
<reference evidence="1" key="1">
    <citation type="journal article" date="2014" name="Front. Microbiol.">
        <title>High frequency of phylogenetically diverse reductive dehalogenase-homologous genes in deep subseafloor sedimentary metagenomes.</title>
        <authorList>
            <person name="Kawai M."/>
            <person name="Futagami T."/>
            <person name="Toyoda A."/>
            <person name="Takaki Y."/>
            <person name="Nishi S."/>
            <person name="Hori S."/>
            <person name="Arai W."/>
            <person name="Tsubouchi T."/>
            <person name="Morono Y."/>
            <person name="Uchiyama I."/>
            <person name="Ito T."/>
            <person name="Fujiyama A."/>
            <person name="Inagaki F."/>
            <person name="Takami H."/>
        </authorList>
    </citation>
    <scope>NUCLEOTIDE SEQUENCE</scope>
    <source>
        <strain evidence="1">Expedition CK06-06</strain>
    </source>
</reference>
<proteinExistence type="predicted"/>
<accession>X1DZV7</accession>